<keyword evidence="1" id="KW-0812">Transmembrane</keyword>
<organism evidence="2 3">
    <name type="scientific">Corynebacterium occultum</name>
    <dbReference type="NCBI Taxonomy" id="2675219"/>
    <lineage>
        <taxon>Bacteria</taxon>
        <taxon>Bacillati</taxon>
        <taxon>Actinomycetota</taxon>
        <taxon>Actinomycetes</taxon>
        <taxon>Mycobacteriales</taxon>
        <taxon>Corynebacteriaceae</taxon>
        <taxon>Corynebacterium</taxon>
    </lineage>
</organism>
<feature type="transmembrane region" description="Helical" evidence="1">
    <location>
        <begin position="6"/>
        <end position="28"/>
    </location>
</feature>
<feature type="transmembrane region" description="Helical" evidence="1">
    <location>
        <begin position="117"/>
        <end position="144"/>
    </location>
</feature>
<proteinExistence type="predicted"/>
<keyword evidence="3" id="KW-1185">Reference proteome</keyword>
<evidence type="ECO:0000313" key="3">
    <source>
        <dbReference type="Proteomes" id="UP000424462"/>
    </source>
</evidence>
<keyword evidence="1" id="KW-1133">Transmembrane helix</keyword>
<dbReference type="KEGG" id="cok:COCCU_04270"/>
<keyword evidence="1" id="KW-0472">Membrane</keyword>
<dbReference type="RefSeq" id="WP_156230378.1">
    <property type="nucleotide sequence ID" value="NZ_CP046455.1"/>
</dbReference>
<evidence type="ECO:0000256" key="1">
    <source>
        <dbReference type="SAM" id="Phobius"/>
    </source>
</evidence>
<name>A0A6B8VMS4_9CORY</name>
<feature type="transmembrane region" description="Helical" evidence="1">
    <location>
        <begin position="40"/>
        <end position="60"/>
    </location>
</feature>
<dbReference type="EMBL" id="CP046455">
    <property type="protein sequence ID" value="QGU06802.1"/>
    <property type="molecule type" value="Genomic_DNA"/>
</dbReference>
<dbReference type="Proteomes" id="UP000424462">
    <property type="component" value="Chromosome"/>
</dbReference>
<feature type="transmembrane region" description="Helical" evidence="1">
    <location>
        <begin position="75"/>
        <end position="96"/>
    </location>
</feature>
<feature type="transmembrane region" description="Helical" evidence="1">
    <location>
        <begin position="150"/>
        <end position="177"/>
    </location>
</feature>
<evidence type="ECO:0008006" key="4">
    <source>
        <dbReference type="Google" id="ProtNLM"/>
    </source>
</evidence>
<evidence type="ECO:0000313" key="2">
    <source>
        <dbReference type="EMBL" id="QGU06802.1"/>
    </source>
</evidence>
<feature type="transmembrane region" description="Helical" evidence="1">
    <location>
        <begin position="198"/>
        <end position="219"/>
    </location>
</feature>
<gene>
    <name evidence="2" type="ORF">COCCU_04270</name>
</gene>
<accession>A0A6B8VMS4</accession>
<protein>
    <recommendedName>
        <fullName evidence="4">Sap, sulfolipid-1-addressing protein</fullName>
    </recommendedName>
</protein>
<sequence>MFHAVSFALLDSLNVLLIGVIVALGIMLPRTGPYRKVATLLVAGDWLGVFLLALLTMALFDGLGDVVEQALESPFFGILLIGAGLLSLLLALRGSGDGDEKMIAKIIGPLQTPSYKTVLMGLGLGIVQSLTSVPFFAGLAVLSAGDYNVWIRYAGMVIYASLALSLPAISAVFIGMVRAYPYSPMGRAFEALRTRRDLMVKLASYVVAVALILFGVFSLL</sequence>
<reference evidence="2 3" key="1">
    <citation type="submission" date="2019-11" db="EMBL/GenBank/DDBJ databases">
        <title>Complete genome sequence of Corynebacterium kalinowskii 1959, a novel Corynebacterium species isolated from soil of a small paddock in Vilsendorf, Germany.</title>
        <authorList>
            <person name="Schaffert L."/>
            <person name="Ruwe M."/>
            <person name="Milse J."/>
            <person name="Hanuschka K."/>
            <person name="Ortseifen V."/>
            <person name="Droste J."/>
            <person name="Brandt D."/>
            <person name="Schlueter L."/>
            <person name="Kutter Y."/>
            <person name="Vinke S."/>
            <person name="Viehoefer P."/>
            <person name="Jacob L."/>
            <person name="Luebke N.-C."/>
            <person name="Schulte-Berndt E."/>
            <person name="Hain C."/>
            <person name="Linder M."/>
            <person name="Schmidt P."/>
            <person name="Wollenschlaeger L."/>
            <person name="Luttermann T."/>
            <person name="Thieme E."/>
            <person name="Hassa J."/>
            <person name="Haak M."/>
            <person name="Wittchen M."/>
            <person name="Mentz A."/>
            <person name="Persicke M."/>
            <person name="Busche T."/>
            <person name="Ruckert C."/>
        </authorList>
    </citation>
    <scope>NUCLEOTIDE SEQUENCE [LARGE SCALE GENOMIC DNA]</scope>
    <source>
        <strain evidence="2 3">2039</strain>
    </source>
</reference>
<dbReference type="AlphaFoldDB" id="A0A6B8VMS4"/>